<name>A0A840VVJ0_9ACTN</name>
<evidence type="ECO:0000313" key="3">
    <source>
        <dbReference type="Proteomes" id="UP000586947"/>
    </source>
</evidence>
<dbReference type="AlphaFoldDB" id="A0A840VVJ0"/>
<keyword evidence="1" id="KW-1133">Transmembrane helix</keyword>
<comment type="caution">
    <text evidence="2">The sequence shown here is derived from an EMBL/GenBank/DDBJ whole genome shotgun (WGS) entry which is preliminary data.</text>
</comment>
<dbReference type="RefSeq" id="WP_184183317.1">
    <property type="nucleotide sequence ID" value="NZ_BMNF01000005.1"/>
</dbReference>
<keyword evidence="3" id="KW-1185">Reference proteome</keyword>
<sequence>MADDTGVNKPRRRRIAWLVALAAVLVGVAVTFGVRNWDQHSGSFHVGTCFQVGDDTSIVATDGLREVSGRARVVGCETAHDAEIIRTARDVSECSADGAWLISLGQIYCVTLNKT</sequence>
<proteinExistence type="predicted"/>
<dbReference type="Proteomes" id="UP000586947">
    <property type="component" value="Unassembled WGS sequence"/>
</dbReference>
<reference evidence="2 3" key="1">
    <citation type="submission" date="2020-08" db="EMBL/GenBank/DDBJ databases">
        <title>Sequencing the genomes of 1000 actinobacteria strains.</title>
        <authorList>
            <person name="Klenk H.-P."/>
        </authorList>
    </citation>
    <scope>NUCLEOTIDE SEQUENCE [LARGE SCALE GENOMIC DNA]</scope>
    <source>
        <strain evidence="2 3">DSM 103125</strain>
    </source>
</reference>
<keyword evidence="1" id="KW-0812">Transmembrane</keyword>
<accession>A0A840VVJ0</accession>
<gene>
    <name evidence="2" type="ORF">HNR20_004511</name>
</gene>
<dbReference type="EMBL" id="JACHDP010000001">
    <property type="protein sequence ID" value="MBB5480006.1"/>
    <property type="molecule type" value="Genomic_DNA"/>
</dbReference>
<protein>
    <submittedName>
        <fullName evidence="2">Putative membrane protein</fullName>
    </submittedName>
</protein>
<keyword evidence="1" id="KW-0472">Membrane</keyword>
<feature type="transmembrane region" description="Helical" evidence="1">
    <location>
        <begin position="15"/>
        <end position="34"/>
    </location>
</feature>
<organism evidence="2 3">
    <name type="scientific">Micromonospora parathelypteridis</name>
    <dbReference type="NCBI Taxonomy" id="1839617"/>
    <lineage>
        <taxon>Bacteria</taxon>
        <taxon>Bacillati</taxon>
        <taxon>Actinomycetota</taxon>
        <taxon>Actinomycetes</taxon>
        <taxon>Micromonosporales</taxon>
        <taxon>Micromonosporaceae</taxon>
        <taxon>Micromonospora</taxon>
    </lineage>
</organism>
<evidence type="ECO:0000256" key="1">
    <source>
        <dbReference type="SAM" id="Phobius"/>
    </source>
</evidence>
<evidence type="ECO:0000313" key="2">
    <source>
        <dbReference type="EMBL" id="MBB5480006.1"/>
    </source>
</evidence>